<dbReference type="AlphaFoldDB" id="A0A2D4NBV4"/>
<accession>A0A2D4NBV4</accession>
<reference evidence="2" key="2">
    <citation type="submission" date="2017-11" db="EMBL/GenBank/DDBJ databases">
        <title>Coralsnake Venomics: Analyses of Venom Gland Transcriptomes and Proteomes of Six Brazilian Taxa.</title>
        <authorList>
            <person name="Aird S.D."/>
            <person name="Jorge da Silva N."/>
            <person name="Qiu L."/>
            <person name="Villar-Briones A."/>
            <person name="Aparecida-Saddi V."/>
            <person name="Campos-Telles M.P."/>
            <person name="Grau M."/>
            <person name="Mikheyev A.S."/>
        </authorList>
    </citation>
    <scope>NUCLEOTIDE SEQUENCE</scope>
    <source>
        <tissue evidence="2">Venom_gland</tissue>
    </source>
</reference>
<evidence type="ECO:0000256" key="1">
    <source>
        <dbReference type="SAM" id="MobiDB-lite"/>
    </source>
</evidence>
<evidence type="ECO:0000313" key="2">
    <source>
        <dbReference type="EMBL" id="LAB43157.1"/>
    </source>
</evidence>
<proteinExistence type="predicted"/>
<feature type="region of interest" description="Disordered" evidence="1">
    <location>
        <begin position="30"/>
        <end position="51"/>
    </location>
</feature>
<protein>
    <submittedName>
        <fullName evidence="2">Uncharacterized protein</fullName>
    </submittedName>
</protein>
<name>A0A2D4NBV4_9SAUR</name>
<sequence>MPPLHLWLPESLQSPGRPFLSSWRLKESLQSPGRASGGQLRDSRQGKVGGEWPRAFPLQQQEWLDPLRTGSQRNLKTSQHRHANGMQTLASCNRGGWRFGLMWDTLVASLWFNAVFFKLTLNGMEWSRTEHKNGMEWNGMEWNRKIENE</sequence>
<reference evidence="2" key="1">
    <citation type="submission" date="2017-07" db="EMBL/GenBank/DDBJ databases">
        <authorList>
            <person name="Mikheyev A."/>
            <person name="Grau M."/>
        </authorList>
    </citation>
    <scope>NUCLEOTIDE SEQUENCE</scope>
    <source>
        <tissue evidence="2">Venom_gland</tissue>
    </source>
</reference>
<organism evidence="2">
    <name type="scientific">Micrurus spixii</name>
    <name type="common">Amazon coral snake</name>
    <dbReference type="NCBI Taxonomy" id="129469"/>
    <lineage>
        <taxon>Eukaryota</taxon>
        <taxon>Metazoa</taxon>
        <taxon>Chordata</taxon>
        <taxon>Craniata</taxon>
        <taxon>Vertebrata</taxon>
        <taxon>Euteleostomi</taxon>
        <taxon>Lepidosauria</taxon>
        <taxon>Squamata</taxon>
        <taxon>Bifurcata</taxon>
        <taxon>Unidentata</taxon>
        <taxon>Episquamata</taxon>
        <taxon>Toxicofera</taxon>
        <taxon>Serpentes</taxon>
        <taxon>Colubroidea</taxon>
        <taxon>Elapidae</taxon>
        <taxon>Elapinae</taxon>
        <taxon>Micrurus</taxon>
    </lineage>
</organism>
<dbReference type="EMBL" id="IACM01171349">
    <property type="protein sequence ID" value="LAB43157.1"/>
    <property type="molecule type" value="Transcribed_RNA"/>
</dbReference>